<dbReference type="EMBL" id="QNRL01000002">
    <property type="protein sequence ID" value="RBP13425.1"/>
    <property type="molecule type" value="Genomic_DNA"/>
</dbReference>
<reference evidence="1 2" key="1">
    <citation type="submission" date="2018-06" db="EMBL/GenBank/DDBJ databases">
        <title>Genomic Encyclopedia of Type Strains, Phase IV (KMG-IV): sequencing the most valuable type-strain genomes for metagenomic binning, comparative biology and taxonomic classification.</title>
        <authorList>
            <person name="Goeker M."/>
        </authorList>
    </citation>
    <scope>NUCLEOTIDE SEQUENCE [LARGE SCALE GENOMIC DNA]</scope>
    <source>
        <strain evidence="1 2">DSM 27453</strain>
    </source>
</reference>
<evidence type="ECO:0000313" key="1">
    <source>
        <dbReference type="EMBL" id="RBP13425.1"/>
    </source>
</evidence>
<accession>A0ABX9G0Y0</accession>
<dbReference type="RefSeq" id="WP_147251871.1">
    <property type="nucleotide sequence ID" value="NZ_QNRL01000002.1"/>
</dbReference>
<proteinExistence type="predicted"/>
<keyword evidence="2" id="KW-1185">Reference proteome</keyword>
<comment type="caution">
    <text evidence="1">The sequence shown here is derived from an EMBL/GenBank/DDBJ whole genome shotgun (WGS) entry which is preliminary data.</text>
</comment>
<name>A0ABX9G0Y0_9ENTR</name>
<evidence type="ECO:0000313" key="2">
    <source>
        <dbReference type="Proteomes" id="UP000253201"/>
    </source>
</evidence>
<sequence>MAQGLQCWDASGRLVVDLGDYNMRFMGTASLSITAGTTNVWTVNFTGVSPTGWLIIPVTNNFSQFYCVPQTNSFSVRYTPTGGIYAQTLLFELYAFE</sequence>
<organism evidence="1 2">
    <name type="scientific">Pseudocitrobacter faecalis</name>
    <dbReference type="NCBI Taxonomy" id="1398493"/>
    <lineage>
        <taxon>Bacteria</taxon>
        <taxon>Pseudomonadati</taxon>
        <taxon>Pseudomonadota</taxon>
        <taxon>Gammaproteobacteria</taxon>
        <taxon>Enterobacterales</taxon>
        <taxon>Enterobacteriaceae</taxon>
        <taxon>Pseudocitrobacter</taxon>
    </lineage>
</organism>
<dbReference type="Proteomes" id="UP000253201">
    <property type="component" value="Unassembled WGS sequence"/>
</dbReference>
<protein>
    <submittedName>
        <fullName evidence="1">Uncharacterized protein</fullName>
    </submittedName>
</protein>
<gene>
    <name evidence="1" type="ORF">DFQ50_102158</name>
</gene>